<sequence length="1204" mass="135386">MPRKIFINDLQAVIAEAKVPQISHVQLGDEDGSFNFVYHMACNHHSIDLSIHVLIPDVSEYPYGHQCLLYTTSDYVPKNIAQAIEALRFVNSPRISELLHRVVKILDLKAELHALETSFTTGNNEPATTARDDSFSSPHEEMEENEWSDDLSAEPWSPISPRLFPVNAEDAGGNSLSILSQKNHRLPGAGLRAISDLRLTKEAGFRIGFFGDLENANDSNLYLTVSLRIKKLEISDEVLRAWGLEDNKYLVLMMNYSSKYQTLDSLLKDLGNKRSDNLDMRVGICRNYKPTFTEMKKVFTQHVRNLSPTTRLLADVQGRSIIEGSGKGTLESNESANCLERIFIEGPLNELLNTWLLSLITVRMRHSMSWRAAEAYFYDCQQRGVSSNVDSSNPSDYFKYEDDQNRFPKIAAADHLREASSGYSFPLIAMQFLLRHLLRCPEFCLVCHCRMESQLEALKPYVCSKGLCLYQYMTLGFGPSIEFEIASSPNVADLLISFCYVSASLNRLDDFPNGMNLMVPNLEAFSSNSINLTRYNSHKARFDRKLARITFTAATAHPFPLKPGDWILVVVTDSSWVGPMYHCRVSEISSFPLIHLSGDMYESTSNEKISGLFSRASKTSQTGKKKGSTVVEEDFDCLVLPYDYSFDKLKPQSKKEMIPYLLDTLPSIKEMSKYLSQNPGRSLRQWHERISPAAMGVLRWIIASNRSCIVEVTKLDSNGQITPGSHPEQQVRGMESWMQFRFAQGAPDKEARFQDSVQNATKRLGLTYPTIFAWHGSRLANWHSIVRKGLNFNETVNGRAFGHGVYHSLFYNISISYSTVQSSNITWPQSFLKVKTAICLNEIVNAPKEFVSSKPHLVVSQLDWIQTRFLFVKCDDAQTPPTPPLLPPHLKHILEQDPSKHAFGETGLILIPFAAVKKTRRFLPNSVKKGNKKVKLSHRPAKANANQAHTEEQNKENINDRGFDDSSSVASDPEDLNILQLDDFSTDQSPDKEDISDLTEFTPGQLDATTLPLLGPPRYATPIATKALQRELQAILKIQNNEPQHRRGWSLDPQLVQNVYQWIIELHSFDLSLPLAKDMKQRGVSSIVLEMRFGPGYPMSPPFVRVIRPRFLPFMSGGGGHVTAGGALCMELLTNTGWSAVSSIESVIVQVRVAISSLEPRPARLEAGPVKDYNINEAASAYIRACQTHGWEVPKEFNQLVSGI</sequence>
<dbReference type="PROSITE" id="PS50127">
    <property type="entry name" value="UBC_2"/>
    <property type="match status" value="1"/>
</dbReference>
<dbReference type="Proteomes" id="UP000076632">
    <property type="component" value="Unassembled WGS sequence"/>
</dbReference>
<keyword evidence="8" id="KW-1185">Reference proteome</keyword>
<accession>A0A161TGJ4</accession>
<feature type="compositionally biased region" description="Basic and acidic residues" evidence="5">
    <location>
        <begin position="130"/>
        <end position="140"/>
    </location>
</feature>
<dbReference type="Gene3D" id="3.10.110.10">
    <property type="entry name" value="Ubiquitin Conjugating Enzyme"/>
    <property type="match status" value="1"/>
</dbReference>
<dbReference type="Pfam" id="PF00644">
    <property type="entry name" value="PARP"/>
    <property type="match status" value="1"/>
</dbReference>
<dbReference type="Gene3D" id="3.90.228.10">
    <property type="match status" value="1"/>
</dbReference>
<dbReference type="GO" id="GO:0003950">
    <property type="term" value="F:NAD+ poly-ADP-ribosyltransferase activity"/>
    <property type="evidence" value="ECO:0007669"/>
    <property type="project" value="InterPro"/>
</dbReference>
<name>A0A161TGJ4_XYLHT</name>
<dbReference type="InterPro" id="IPR016135">
    <property type="entry name" value="UBQ-conjugating_enzyme/RWD"/>
</dbReference>
<reference evidence="7 8" key="1">
    <citation type="journal article" date="2016" name="Fungal Biol.">
        <title>The genome of Xylona heveae provides a window into fungal endophytism.</title>
        <authorList>
            <person name="Gazis R."/>
            <person name="Kuo A."/>
            <person name="Riley R."/>
            <person name="LaButti K."/>
            <person name="Lipzen A."/>
            <person name="Lin J."/>
            <person name="Amirebrahimi M."/>
            <person name="Hesse C.N."/>
            <person name="Spatafora J.W."/>
            <person name="Henrissat B."/>
            <person name="Hainaut M."/>
            <person name="Grigoriev I.V."/>
            <person name="Hibbett D.S."/>
        </authorList>
    </citation>
    <scope>NUCLEOTIDE SEQUENCE [LARGE SCALE GENOMIC DNA]</scope>
    <source>
        <strain evidence="7 8">TC161</strain>
    </source>
</reference>
<dbReference type="FunFam" id="3.10.110.10:FF:000107">
    <property type="entry name" value="Ubiquitin conjugating enzyme, putative"/>
    <property type="match status" value="1"/>
</dbReference>
<evidence type="ECO:0000256" key="4">
    <source>
        <dbReference type="ARBA" id="ARBA00023027"/>
    </source>
</evidence>
<keyword evidence="3" id="KW-0548">Nucleotidyltransferase</keyword>
<feature type="region of interest" description="Disordered" evidence="5">
    <location>
        <begin position="119"/>
        <end position="152"/>
    </location>
</feature>
<dbReference type="GeneID" id="28900929"/>
<keyword evidence="1" id="KW-0328">Glycosyltransferase</keyword>
<organism evidence="7 8">
    <name type="scientific">Xylona heveae (strain CBS 132557 / TC161)</name>
    <dbReference type="NCBI Taxonomy" id="1328760"/>
    <lineage>
        <taxon>Eukaryota</taxon>
        <taxon>Fungi</taxon>
        <taxon>Dikarya</taxon>
        <taxon>Ascomycota</taxon>
        <taxon>Pezizomycotina</taxon>
        <taxon>Xylonomycetes</taxon>
        <taxon>Xylonales</taxon>
        <taxon>Xylonaceae</taxon>
        <taxon>Xylona</taxon>
    </lineage>
</organism>
<feature type="compositionally biased region" description="Basic residues" evidence="5">
    <location>
        <begin position="929"/>
        <end position="941"/>
    </location>
</feature>
<keyword evidence="2" id="KW-0808">Transferase</keyword>
<dbReference type="EMBL" id="KV407455">
    <property type="protein sequence ID" value="KZF25287.1"/>
    <property type="molecule type" value="Genomic_DNA"/>
</dbReference>
<evidence type="ECO:0000256" key="2">
    <source>
        <dbReference type="ARBA" id="ARBA00022679"/>
    </source>
</evidence>
<dbReference type="SMART" id="SM00212">
    <property type="entry name" value="UBCc"/>
    <property type="match status" value="1"/>
</dbReference>
<evidence type="ECO:0000256" key="5">
    <source>
        <dbReference type="SAM" id="MobiDB-lite"/>
    </source>
</evidence>
<dbReference type="InterPro" id="IPR000608">
    <property type="entry name" value="UBC"/>
</dbReference>
<feature type="compositionally biased region" description="Acidic residues" evidence="5">
    <location>
        <begin position="141"/>
        <end position="152"/>
    </location>
</feature>
<dbReference type="InterPro" id="IPR012317">
    <property type="entry name" value="Poly(ADP-ribose)pol_cat_dom"/>
</dbReference>
<protein>
    <recommendedName>
        <fullName evidence="6">UBC core domain-containing protein</fullName>
    </recommendedName>
</protein>
<feature type="compositionally biased region" description="Basic and acidic residues" evidence="5">
    <location>
        <begin position="949"/>
        <end position="964"/>
    </location>
</feature>
<feature type="domain" description="UBC core" evidence="6">
    <location>
        <begin position="1023"/>
        <end position="1204"/>
    </location>
</feature>
<evidence type="ECO:0000259" key="6">
    <source>
        <dbReference type="PROSITE" id="PS50127"/>
    </source>
</evidence>
<dbReference type="InParanoid" id="A0A161TGJ4"/>
<dbReference type="SUPFAM" id="SSF54495">
    <property type="entry name" value="UBC-like"/>
    <property type="match status" value="1"/>
</dbReference>
<keyword evidence="4" id="KW-0520">NAD</keyword>
<dbReference type="SUPFAM" id="SSF56399">
    <property type="entry name" value="ADP-ribosylation"/>
    <property type="match status" value="1"/>
</dbReference>
<dbReference type="PANTHER" id="PTHR21328">
    <property type="entry name" value="POLY ADP-RIBOSE POLYMERASE FAMILY, MEMBER PARP"/>
    <property type="match status" value="1"/>
</dbReference>
<evidence type="ECO:0000256" key="3">
    <source>
        <dbReference type="ARBA" id="ARBA00022695"/>
    </source>
</evidence>
<evidence type="ECO:0000256" key="1">
    <source>
        <dbReference type="ARBA" id="ARBA00022676"/>
    </source>
</evidence>
<dbReference type="GO" id="GO:0016779">
    <property type="term" value="F:nucleotidyltransferase activity"/>
    <property type="evidence" value="ECO:0007669"/>
    <property type="project" value="UniProtKB-KW"/>
</dbReference>
<dbReference type="CDD" id="cd23802">
    <property type="entry name" value="UBCc_UBE2Q"/>
    <property type="match status" value="1"/>
</dbReference>
<dbReference type="STRING" id="1328760.A0A161TGJ4"/>
<dbReference type="OrthoDB" id="109543at2759"/>
<feature type="region of interest" description="Disordered" evidence="5">
    <location>
        <begin position="928"/>
        <end position="976"/>
    </location>
</feature>
<dbReference type="RefSeq" id="XP_018190842.1">
    <property type="nucleotide sequence ID" value="XM_018335792.1"/>
</dbReference>
<dbReference type="InterPro" id="IPR051838">
    <property type="entry name" value="ARTD_PARP"/>
</dbReference>
<evidence type="ECO:0000313" key="7">
    <source>
        <dbReference type="EMBL" id="KZF25287.1"/>
    </source>
</evidence>
<dbReference type="OMA" id="WICTRYL"/>
<evidence type="ECO:0000313" key="8">
    <source>
        <dbReference type="Proteomes" id="UP000076632"/>
    </source>
</evidence>
<gene>
    <name evidence="7" type="ORF">L228DRAFT_280539</name>
</gene>
<dbReference type="AlphaFoldDB" id="A0A161TGJ4"/>
<proteinExistence type="predicted"/>